<comment type="caution">
    <text evidence="1">The sequence shown here is derived from an EMBL/GenBank/DDBJ whole genome shotgun (WGS) entry which is preliminary data.</text>
</comment>
<proteinExistence type="predicted"/>
<dbReference type="AlphaFoldDB" id="A0A4C1VM28"/>
<dbReference type="EMBL" id="BGZK01000356">
    <property type="protein sequence ID" value="GBP38924.1"/>
    <property type="molecule type" value="Genomic_DNA"/>
</dbReference>
<gene>
    <name evidence="1" type="ORF">EVAR_95674_1</name>
</gene>
<organism evidence="1 2">
    <name type="scientific">Eumeta variegata</name>
    <name type="common">Bagworm moth</name>
    <name type="synonym">Eumeta japonica</name>
    <dbReference type="NCBI Taxonomy" id="151549"/>
    <lineage>
        <taxon>Eukaryota</taxon>
        <taxon>Metazoa</taxon>
        <taxon>Ecdysozoa</taxon>
        <taxon>Arthropoda</taxon>
        <taxon>Hexapoda</taxon>
        <taxon>Insecta</taxon>
        <taxon>Pterygota</taxon>
        <taxon>Neoptera</taxon>
        <taxon>Endopterygota</taxon>
        <taxon>Lepidoptera</taxon>
        <taxon>Glossata</taxon>
        <taxon>Ditrysia</taxon>
        <taxon>Tineoidea</taxon>
        <taxon>Psychidae</taxon>
        <taxon>Oiketicinae</taxon>
        <taxon>Eumeta</taxon>
    </lineage>
</organism>
<dbReference type="Proteomes" id="UP000299102">
    <property type="component" value="Unassembled WGS sequence"/>
</dbReference>
<evidence type="ECO:0000313" key="1">
    <source>
        <dbReference type="EMBL" id="GBP38924.1"/>
    </source>
</evidence>
<accession>A0A4C1VM28</accession>
<reference evidence="1 2" key="1">
    <citation type="journal article" date="2019" name="Commun. Biol.">
        <title>The bagworm genome reveals a unique fibroin gene that provides high tensile strength.</title>
        <authorList>
            <person name="Kono N."/>
            <person name="Nakamura H."/>
            <person name="Ohtoshi R."/>
            <person name="Tomita M."/>
            <person name="Numata K."/>
            <person name="Arakawa K."/>
        </authorList>
    </citation>
    <scope>NUCLEOTIDE SEQUENCE [LARGE SCALE GENOMIC DNA]</scope>
</reference>
<protein>
    <submittedName>
        <fullName evidence="1">Uncharacterized protein</fullName>
    </submittedName>
</protein>
<keyword evidence="2" id="KW-1185">Reference proteome</keyword>
<evidence type="ECO:0000313" key="2">
    <source>
        <dbReference type="Proteomes" id="UP000299102"/>
    </source>
</evidence>
<name>A0A4C1VM28_EUMVA</name>
<sequence length="97" mass="10703">MLLSSKLHISKNNHLARTVRTLISIENQHFSGRAPDSNFDLTLDFDLGPILDLDPGDGSSLDEDVANSSGIKIKFGLYYSGIVQLFMSGRLFRIFSG</sequence>